<dbReference type="PANTHER" id="PTHR11945">
    <property type="entry name" value="MADS BOX PROTEIN"/>
    <property type="match status" value="1"/>
</dbReference>
<evidence type="ECO:0000256" key="3">
    <source>
        <dbReference type="ARBA" id="ARBA00023125"/>
    </source>
</evidence>
<dbReference type="GO" id="GO:0046983">
    <property type="term" value="F:protein dimerization activity"/>
    <property type="evidence" value="ECO:0007669"/>
    <property type="project" value="InterPro"/>
</dbReference>
<protein>
    <recommendedName>
        <fullName evidence="6">MADS-box domain-containing protein</fullName>
    </recommendedName>
</protein>
<proteinExistence type="predicted"/>
<dbReference type="GO" id="GO:0000978">
    <property type="term" value="F:RNA polymerase II cis-regulatory region sequence-specific DNA binding"/>
    <property type="evidence" value="ECO:0007669"/>
    <property type="project" value="TreeGrafter"/>
</dbReference>
<name>A0A8T0CPV6_CORYI</name>
<comment type="subcellular location">
    <subcellularLocation>
        <location evidence="1">Nucleus</location>
    </subcellularLocation>
</comment>
<gene>
    <name evidence="7" type="ORF">BT93_L1538</name>
</gene>
<dbReference type="InterPro" id="IPR036879">
    <property type="entry name" value="TF_MADSbox_sf"/>
</dbReference>
<dbReference type="PROSITE" id="PS50066">
    <property type="entry name" value="MADS_BOX_2"/>
    <property type="match status" value="1"/>
</dbReference>
<dbReference type="InterPro" id="IPR033897">
    <property type="entry name" value="SRF-like_MADS-box"/>
</dbReference>
<accession>A0A8T0CPV6</accession>
<dbReference type="PANTHER" id="PTHR11945:SF176">
    <property type="entry name" value="MADS-BOX TRANSCRIPTION FACTOR FAMILY PROTEIN"/>
    <property type="match status" value="1"/>
</dbReference>
<dbReference type="EMBL" id="MU089968">
    <property type="protein sequence ID" value="KAF7848822.1"/>
    <property type="molecule type" value="Genomic_DNA"/>
</dbReference>
<dbReference type="Gene3D" id="3.40.1810.10">
    <property type="entry name" value="Transcription factor, MADS-box"/>
    <property type="match status" value="1"/>
</dbReference>
<dbReference type="Gramene" id="rna-gnl|WGS:JABURB|Cocit.L1538.1">
    <property type="protein sequence ID" value="cds-KAF7848822.1"/>
    <property type="gene ID" value="gene-BT93_L1538"/>
</dbReference>
<keyword evidence="2" id="KW-0805">Transcription regulation</keyword>
<evidence type="ECO:0000259" key="6">
    <source>
        <dbReference type="PROSITE" id="PS50066"/>
    </source>
</evidence>
<dbReference type="GO" id="GO:0000981">
    <property type="term" value="F:DNA-binding transcription factor activity, RNA polymerase II-specific"/>
    <property type="evidence" value="ECO:0007669"/>
    <property type="project" value="InterPro"/>
</dbReference>
<dbReference type="GO" id="GO:0045944">
    <property type="term" value="P:positive regulation of transcription by RNA polymerase II"/>
    <property type="evidence" value="ECO:0007669"/>
    <property type="project" value="InterPro"/>
</dbReference>
<dbReference type="AlphaFoldDB" id="A0A8T0CPV6"/>
<organism evidence="7 8">
    <name type="scientific">Corymbia citriodora subsp. variegata</name>
    <dbReference type="NCBI Taxonomy" id="360336"/>
    <lineage>
        <taxon>Eukaryota</taxon>
        <taxon>Viridiplantae</taxon>
        <taxon>Streptophyta</taxon>
        <taxon>Embryophyta</taxon>
        <taxon>Tracheophyta</taxon>
        <taxon>Spermatophyta</taxon>
        <taxon>Magnoliopsida</taxon>
        <taxon>eudicotyledons</taxon>
        <taxon>Gunneridae</taxon>
        <taxon>Pentapetalae</taxon>
        <taxon>rosids</taxon>
        <taxon>malvids</taxon>
        <taxon>Myrtales</taxon>
        <taxon>Myrtaceae</taxon>
        <taxon>Myrtoideae</taxon>
        <taxon>Eucalypteae</taxon>
        <taxon>Corymbia</taxon>
    </lineage>
</organism>
<keyword evidence="8" id="KW-1185">Reference proteome</keyword>
<evidence type="ECO:0000313" key="7">
    <source>
        <dbReference type="EMBL" id="KAF7848822.1"/>
    </source>
</evidence>
<keyword evidence="5" id="KW-0539">Nucleus</keyword>
<evidence type="ECO:0000256" key="5">
    <source>
        <dbReference type="ARBA" id="ARBA00023242"/>
    </source>
</evidence>
<dbReference type="OrthoDB" id="1783145at2759"/>
<dbReference type="SMART" id="SM00432">
    <property type="entry name" value="MADS"/>
    <property type="match status" value="1"/>
</dbReference>
<comment type="caution">
    <text evidence="7">The sequence shown here is derived from an EMBL/GenBank/DDBJ whole genome shotgun (WGS) entry which is preliminary data.</text>
</comment>
<dbReference type="Proteomes" id="UP000806378">
    <property type="component" value="Unassembled WGS sequence"/>
</dbReference>
<evidence type="ECO:0000256" key="2">
    <source>
        <dbReference type="ARBA" id="ARBA00023015"/>
    </source>
</evidence>
<evidence type="ECO:0000256" key="1">
    <source>
        <dbReference type="ARBA" id="ARBA00004123"/>
    </source>
</evidence>
<dbReference type="InterPro" id="IPR002100">
    <property type="entry name" value="TF_MADSbox"/>
</dbReference>
<feature type="domain" description="MADS-box" evidence="6">
    <location>
        <begin position="1"/>
        <end position="48"/>
    </location>
</feature>
<evidence type="ECO:0000256" key="4">
    <source>
        <dbReference type="ARBA" id="ARBA00023163"/>
    </source>
</evidence>
<dbReference type="Pfam" id="PF00319">
    <property type="entry name" value="SRF-TF"/>
    <property type="match status" value="1"/>
</dbReference>
<keyword evidence="4" id="KW-0804">Transcription</keyword>
<reference evidence="7" key="1">
    <citation type="submission" date="2020-05" db="EMBL/GenBank/DDBJ databases">
        <title>WGS assembly of Corymbia citriodora subspecies variegata.</title>
        <authorList>
            <person name="Barry K."/>
            <person name="Hundley H."/>
            <person name="Shu S."/>
            <person name="Jenkins J."/>
            <person name="Grimwood J."/>
            <person name="Baten A."/>
        </authorList>
    </citation>
    <scope>NUCLEOTIDE SEQUENCE</scope>
    <source>
        <strain evidence="7">CV2-018</strain>
    </source>
</reference>
<dbReference type="GO" id="GO:0005634">
    <property type="term" value="C:nucleus"/>
    <property type="evidence" value="ECO:0007669"/>
    <property type="project" value="UniProtKB-SubCell"/>
</dbReference>
<evidence type="ECO:0000313" key="8">
    <source>
        <dbReference type="Proteomes" id="UP000806378"/>
    </source>
</evidence>
<dbReference type="SUPFAM" id="SSF55455">
    <property type="entry name" value="SRF-like"/>
    <property type="match status" value="1"/>
</dbReference>
<keyword evidence="3" id="KW-0238">DNA-binding</keyword>
<dbReference type="PRINTS" id="PR00404">
    <property type="entry name" value="MADSDOMAIN"/>
</dbReference>
<sequence length="211" mass="22874">MGRGETPDGLVPNARARRIAYEKRKNGLMKKAREFSVLCGVDTCVVVIPEASACPTALEIWPPDSREASRIVERYICGASRQAFADRKKMPDLGGEGEGEGEVSRELSESQLLLSFLGDGVDLAKRTLAAMKEEKRIAMAGAASGPCNEGPPSVEAMPQKTPHQACAASMPDWVAGAQPYNGHFDDGCWDTLAMEDDSTFFRTFLTETPVF</sequence>
<dbReference type="CDD" id="cd00266">
    <property type="entry name" value="MADS_SRF_like"/>
    <property type="match status" value="1"/>
</dbReference>